<gene>
    <name evidence="3" type="primary">istA</name>
    <name evidence="3" type="ORF">I6I10_10415</name>
    <name evidence="4" type="ORF">I6J21_09560</name>
</gene>
<protein>
    <submittedName>
        <fullName evidence="3">IS21 family transposase</fullName>
    </submittedName>
</protein>
<dbReference type="NCBIfam" id="NF033546">
    <property type="entry name" value="transpos_IS21"/>
    <property type="match status" value="1"/>
</dbReference>
<dbReference type="PANTHER" id="PTHR35004:SF8">
    <property type="entry name" value="TRANSPOSASE RV3428C-RELATED"/>
    <property type="match status" value="1"/>
</dbReference>
<dbReference type="EMBL" id="CP069534">
    <property type="protein sequence ID" value="QRP70024.1"/>
    <property type="molecule type" value="Genomic_DNA"/>
</dbReference>
<dbReference type="PANTHER" id="PTHR35004">
    <property type="entry name" value="TRANSPOSASE RV3428C-RELATED"/>
    <property type="match status" value="1"/>
</dbReference>
<dbReference type="Proteomes" id="UP000596145">
    <property type="component" value="Chromosome"/>
</dbReference>
<evidence type="ECO:0000256" key="1">
    <source>
        <dbReference type="ARBA" id="ARBA00009277"/>
    </source>
</evidence>
<dbReference type="PROSITE" id="PS50994">
    <property type="entry name" value="INTEGRASE"/>
    <property type="match status" value="1"/>
</dbReference>
<accession>A0A7T4EEG5</accession>
<evidence type="ECO:0000313" key="4">
    <source>
        <dbReference type="EMBL" id="QRP70024.1"/>
    </source>
</evidence>
<evidence type="ECO:0000313" key="5">
    <source>
        <dbReference type="Proteomes" id="UP000596145"/>
    </source>
</evidence>
<dbReference type="GO" id="GO:0015074">
    <property type="term" value="P:DNA integration"/>
    <property type="evidence" value="ECO:0007669"/>
    <property type="project" value="InterPro"/>
</dbReference>
<dbReference type="InterPro" id="IPR012337">
    <property type="entry name" value="RNaseH-like_sf"/>
</dbReference>
<dbReference type="Pfam" id="PF00665">
    <property type="entry name" value="rve"/>
    <property type="match status" value="1"/>
</dbReference>
<dbReference type="Pfam" id="PF22483">
    <property type="entry name" value="Mu-transpos_C_2"/>
    <property type="match status" value="1"/>
</dbReference>
<proteinExistence type="inferred from homology"/>
<dbReference type="EMBL" id="CP066007">
    <property type="protein sequence ID" value="QQB45876.1"/>
    <property type="molecule type" value="Genomic_DNA"/>
</dbReference>
<dbReference type="AlphaFoldDB" id="A0A7T4EEG5"/>
<feature type="domain" description="Integrase catalytic" evidence="2">
    <location>
        <begin position="132"/>
        <end position="314"/>
    </location>
</feature>
<evidence type="ECO:0000313" key="3">
    <source>
        <dbReference type="EMBL" id="QQB45876.1"/>
    </source>
</evidence>
<dbReference type="InterPro" id="IPR054353">
    <property type="entry name" value="IstA-like_C"/>
</dbReference>
<name>A0A7T4EEG5_9CORY</name>
<evidence type="ECO:0000259" key="2">
    <source>
        <dbReference type="PROSITE" id="PS50994"/>
    </source>
</evidence>
<dbReference type="GO" id="GO:0003676">
    <property type="term" value="F:nucleic acid binding"/>
    <property type="evidence" value="ECO:0007669"/>
    <property type="project" value="InterPro"/>
</dbReference>
<organism evidence="3 5">
    <name type="scientific">Corynebacterium glucuronolyticum</name>
    <dbReference type="NCBI Taxonomy" id="39791"/>
    <lineage>
        <taxon>Bacteria</taxon>
        <taxon>Bacillati</taxon>
        <taxon>Actinomycetota</taxon>
        <taxon>Actinomycetes</taxon>
        <taxon>Mycobacteriales</taxon>
        <taxon>Corynebacteriaceae</taxon>
        <taxon>Corynebacterium</taxon>
    </lineage>
</organism>
<dbReference type="GeneID" id="92759898"/>
<comment type="similarity">
    <text evidence="1">Belongs to the transposase IS21/IS408/IS1162 family.</text>
</comment>
<dbReference type="InterPro" id="IPR001584">
    <property type="entry name" value="Integrase_cat-core"/>
</dbReference>
<dbReference type="InterPro" id="IPR036397">
    <property type="entry name" value="RNaseH_sf"/>
</dbReference>
<dbReference type="SUPFAM" id="SSF53098">
    <property type="entry name" value="Ribonuclease H-like"/>
    <property type="match status" value="1"/>
</dbReference>
<dbReference type="Proteomes" id="UP000617681">
    <property type="component" value="Chromosome"/>
</dbReference>
<reference evidence="3 5" key="1">
    <citation type="submission" date="2020-12" db="EMBL/GenBank/DDBJ databases">
        <title>FDA dAtabase for Regulatory Grade micrObial Sequences (FDA-ARGOS): Supporting development and validation of Infectious Disease Dx tests.</title>
        <authorList>
            <person name="Sproer C."/>
            <person name="Gronow S."/>
            <person name="Severitt S."/>
            <person name="Schroder I."/>
            <person name="Tallon L."/>
            <person name="Sadzewicz L."/>
            <person name="Zhao X."/>
            <person name="Boylan J."/>
            <person name="Ott S."/>
            <person name="Bowen H."/>
            <person name="Vavikolanu K."/>
            <person name="Mehta A."/>
            <person name="Aluvathingal J."/>
            <person name="Nadendla S."/>
            <person name="Lowell S."/>
            <person name="Myers T."/>
            <person name="Yan Y."/>
            <person name="Sichtig H."/>
        </authorList>
    </citation>
    <scope>NUCLEOTIDE SEQUENCE [LARGE SCALE GENOMIC DNA]</scope>
    <source>
        <strain evidence="3 5">FDAARGOS_1053</strain>
        <strain evidence="4">FDAARGOS_1191</strain>
    </source>
</reference>
<dbReference type="Gene3D" id="3.30.420.10">
    <property type="entry name" value="Ribonuclease H-like superfamily/Ribonuclease H"/>
    <property type="match status" value="1"/>
</dbReference>
<dbReference type="RefSeq" id="WP_198481419.1">
    <property type="nucleotide sequence ID" value="NZ_CP066007.1"/>
</dbReference>
<sequence length="560" mass="62880">MANFKEIMAMCLDGASYSRITTVLGCSRRDVSRVKAIIAEESITAESFRLLPPGWFVSRFSDGRSNRRQAYDQPDFKALAQRLKNNRHLTRNQLWMDYLAAESADGEVKYQYSQFCAGLRDYLRVNDLDGVVEHEPGQELYVDWAGDKVPIVDAATGEVGMKASLFVAVCPYSGLMFVTAKANEKMPAWLECHVQALEYLGKVPSVVVPDNAPTATYRPKKHSTYRLVLPKYQELADYYQMTIVPTRPARPKDKAAVERAVQIAYTKIMGYFDGVTFYSLDDLNEEIAIRLEDINSGLARPDGTTRRKRFDEEEAPVMRDLPATAFTDVVWKHPKVDRNWHVMCDYQYYSVPFTLVGKRLTARITPGLVTLFDGEHIVAEHVRLTGFKYRYSTDPAHGPADGDTSHNVLTRDELISWASSFGPATLTVVTMIIDRNQAATPKGLFQVRNILAKLGKKHGKTTLEPACREALNKKLVPTMTVLQRLQTTIAHEMKNGHTPHRSGCDVARTPQSTPVDITQFSANDVFIRPIEHYADDGDTGLVNDVFPYGTHTSQEGGNLQ</sequence>